<protein>
    <recommendedName>
        <fullName evidence="5">RGS domain-containing protein</fullName>
    </recommendedName>
</protein>
<feature type="region of interest" description="Disordered" evidence="1">
    <location>
        <begin position="375"/>
        <end position="398"/>
    </location>
</feature>
<comment type="caution">
    <text evidence="3">The sequence shown here is derived from an EMBL/GenBank/DDBJ whole genome shotgun (WGS) entry which is preliminary data.</text>
</comment>
<feature type="transmembrane region" description="Helical" evidence="2">
    <location>
        <begin position="295"/>
        <end position="320"/>
    </location>
</feature>
<gene>
    <name evidence="3" type="ORF">C7999DRAFT_35660</name>
</gene>
<reference evidence="3" key="2">
    <citation type="submission" date="2023-05" db="EMBL/GenBank/DDBJ databases">
        <authorList>
            <consortium name="Lawrence Berkeley National Laboratory"/>
            <person name="Steindorff A."/>
            <person name="Hensen N."/>
            <person name="Bonometti L."/>
            <person name="Westerberg I."/>
            <person name="Brannstrom I.O."/>
            <person name="Guillou S."/>
            <person name="Cros-Aarteil S."/>
            <person name="Calhoun S."/>
            <person name="Haridas S."/>
            <person name="Kuo A."/>
            <person name="Mondo S."/>
            <person name="Pangilinan J."/>
            <person name="Riley R."/>
            <person name="Labutti K."/>
            <person name="Andreopoulos B."/>
            <person name="Lipzen A."/>
            <person name="Chen C."/>
            <person name="Yanf M."/>
            <person name="Daum C."/>
            <person name="Ng V."/>
            <person name="Clum A."/>
            <person name="Ohm R."/>
            <person name="Martin F."/>
            <person name="Silar P."/>
            <person name="Natvig D."/>
            <person name="Lalanne C."/>
            <person name="Gautier V."/>
            <person name="Ament-Velasquez S.L."/>
            <person name="Kruys A."/>
            <person name="Hutchinson M.I."/>
            <person name="Powell A.J."/>
            <person name="Barry K."/>
            <person name="Miller A.N."/>
            <person name="Grigoriev I.V."/>
            <person name="Debuchy R."/>
            <person name="Gladieux P."/>
            <person name="Thoren M.H."/>
            <person name="Johannesson H."/>
        </authorList>
    </citation>
    <scope>NUCLEOTIDE SEQUENCE</scope>
    <source>
        <strain evidence="3">CBS 359.72</strain>
    </source>
</reference>
<keyword evidence="2" id="KW-1133">Transmembrane helix</keyword>
<reference evidence="3" key="1">
    <citation type="journal article" date="2023" name="Mol. Phylogenet. Evol.">
        <title>Genome-scale phylogeny and comparative genomics of the fungal order Sordariales.</title>
        <authorList>
            <person name="Hensen N."/>
            <person name="Bonometti L."/>
            <person name="Westerberg I."/>
            <person name="Brannstrom I.O."/>
            <person name="Guillou S."/>
            <person name="Cros-Aarteil S."/>
            <person name="Calhoun S."/>
            <person name="Haridas S."/>
            <person name="Kuo A."/>
            <person name="Mondo S."/>
            <person name="Pangilinan J."/>
            <person name="Riley R."/>
            <person name="LaButti K."/>
            <person name="Andreopoulos B."/>
            <person name="Lipzen A."/>
            <person name="Chen C."/>
            <person name="Yan M."/>
            <person name="Daum C."/>
            <person name="Ng V."/>
            <person name="Clum A."/>
            <person name="Steindorff A."/>
            <person name="Ohm R.A."/>
            <person name="Martin F."/>
            <person name="Silar P."/>
            <person name="Natvig D.O."/>
            <person name="Lalanne C."/>
            <person name="Gautier V."/>
            <person name="Ament-Velasquez S.L."/>
            <person name="Kruys A."/>
            <person name="Hutchinson M.I."/>
            <person name="Powell A.J."/>
            <person name="Barry K."/>
            <person name="Miller A.N."/>
            <person name="Grigoriev I.V."/>
            <person name="Debuchy R."/>
            <person name="Gladieux P."/>
            <person name="Hiltunen Thoren M."/>
            <person name="Johannesson H."/>
        </authorList>
    </citation>
    <scope>NUCLEOTIDE SEQUENCE</scope>
    <source>
        <strain evidence="3">CBS 359.72</strain>
    </source>
</reference>
<feature type="compositionally biased region" description="Basic and acidic residues" evidence="1">
    <location>
        <begin position="389"/>
        <end position="398"/>
    </location>
</feature>
<dbReference type="SUPFAM" id="SSF48097">
    <property type="entry name" value="Regulator of G-protein signaling, RGS"/>
    <property type="match status" value="1"/>
</dbReference>
<proteinExistence type="predicted"/>
<name>A0AAN7CNI2_9PEZI</name>
<dbReference type="InterPro" id="IPR044926">
    <property type="entry name" value="RGS_subdomain_2"/>
</dbReference>
<dbReference type="PANTHER" id="PTHR39466:SF1">
    <property type="entry name" value="RGS DOMAIN-CONTAINING PROTEIN"/>
    <property type="match status" value="1"/>
</dbReference>
<dbReference type="PANTHER" id="PTHR39466">
    <property type="entry name" value="RGS DOMAIN-CONTAINING PROTEIN"/>
    <property type="match status" value="1"/>
</dbReference>
<dbReference type="AlphaFoldDB" id="A0AAN7CNI2"/>
<evidence type="ECO:0000256" key="1">
    <source>
        <dbReference type="SAM" id="MobiDB-lite"/>
    </source>
</evidence>
<evidence type="ECO:0000256" key="2">
    <source>
        <dbReference type="SAM" id="Phobius"/>
    </source>
</evidence>
<evidence type="ECO:0000313" key="3">
    <source>
        <dbReference type="EMBL" id="KAK4243983.1"/>
    </source>
</evidence>
<keyword evidence="2" id="KW-0812">Transmembrane</keyword>
<keyword evidence="2" id="KW-0472">Membrane</keyword>
<feature type="transmembrane region" description="Helical" evidence="2">
    <location>
        <begin position="438"/>
        <end position="462"/>
    </location>
</feature>
<evidence type="ECO:0000313" key="4">
    <source>
        <dbReference type="Proteomes" id="UP001303647"/>
    </source>
</evidence>
<sequence>MKFQLPSWLSWYKKPEYRDIKEYADNVNSGKRALSPDGRDGGIPSRLRLERILANKTCSPMSLYDFYMYLKYIEYSAENLEFYIWFKNYEAACAKGLAVDSKDYGSIPAAAQSTSSIAPIKTTDSAISVEKPDGDVDVDEDDNEAAKETLTRISELISTTALCASPSSCAANAARFSFLPPTAQVPETATPAEAEPKIKLINPSPTKPSPTELSTIVSLFLLPGSPKELNIPQALRDQALAQLTTANSATMTSGDHHANAVVALRPVAEHAYSLLRHCSHRNFVRLGVGNGTFETVCVATLLGGVNLLAGFVLALCLGLASPEGRGARSRWDAWAAWPLWWLGMSLVLSGMRGSCFFLLLFSRRQRLPWERFDDGEEGDGKELRRKGERGRSGRGLKENKVLGGGGGLSIWRSLRRLMIFDRRVKVQDRQLRRLQRKIVVQSLVGGAVFATLCVLVFLWLPIWKETV</sequence>
<dbReference type="Proteomes" id="UP001303647">
    <property type="component" value="Unassembled WGS sequence"/>
</dbReference>
<feature type="transmembrane region" description="Helical" evidence="2">
    <location>
        <begin position="340"/>
        <end position="361"/>
    </location>
</feature>
<dbReference type="Gene3D" id="1.10.167.10">
    <property type="entry name" value="Regulator of G-protein Signalling 4, domain 2"/>
    <property type="match status" value="1"/>
</dbReference>
<dbReference type="InterPro" id="IPR036305">
    <property type="entry name" value="RGS_sf"/>
</dbReference>
<keyword evidence="4" id="KW-1185">Reference proteome</keyword>
<accession>A0AAN7CNI2</accession>
<organism evidence="3 4">
    <name type="scientific">Corynascus novoguineensis</name>
    <dbReference type="NCBI Taxonomy" id="1126955"/>
    <lineage>
        <taxon>Eukaryota</taxon>
        <taxon>Fungi</taxon>
        <taxon>Dikarya</taxon>
        <taxon>Ascomycota</taxon>
        <taxon>Pezizomycotina</taxon>
        <taxon>Sordariomycetes</taxon>
        <taxon>Sordariomycetidae</taxon>
        <taxon>Sordariales</taxon>
        <taxon>Chaetomiaceae</taxon>
        <taxon>Corynascus</taxon>
    </lineage>
</organism>
<dbReference type="EMBL" id="MU857766">
    <property type="protein sequence ID" value="KAK4243983.1"/>
    <property type="molecule type" value="Genomic_DNA"/>
</dbReference>
<evidence type="ECO:0008006" key="5">
    <source>
        <dbReference type="Google" id="ProtNLM"/>
    </source>
</evidence>